<proteinExistence type="predicted"/>
<evidence type="ECO:0000313" key="7">
    <source>
        <dbReference type="EMBL" id="ARU55544.1"/>
    </source>
</evidence>
<dbReference type="KEGG" id="ome:OLMES_1467"/>
<dbReference type="PANTHER" id="PTHR30566:SF27">
    <property type="entry name" value="MECHANOSENSITIVE ION CHANNEL PROTEIN"/>
    <property type="match status" value="1"/>
</dbReference>
<feature type="domain" description="Mechanosensitive ion channel MscS" evidence="6">
    <location>
        <begin position="93"/>
        <end position="165"/>
    </location>
</feature>
<evidence type="ECO:0000256" key="2">
    <source>
        <dbReference type="ARBA" id="ARBA00022692"/>
    </source>
</evidence>
<evidence type="ECO:0000256" key="3">
    <source>
        <dbReference type="ARBA" id="ARBA00022989"/>
    </source>
</evidence>
<keyword evidence="4 5" id="KW-0472">Membrane</keyword>
<dbReference type="Proteomes" id="UP000196027">
    <property type="component" value="Chromosome"/>
</dbReference>
<evidence type="ECO:0000256" key="4">
    <source>
        <dbReference type="ARBA" id="ARBA00023136"/>
    </source>
</evidence>
<evidence type="ECO:0000313" key="8">
    <source>
        <dbReference type="Proteomes" id="UP000196027"/>
    </source>
</evidence>
<gene>
    <name evidence="7" type="ORF">OLMES_1467</name>
</gene>
<dbReference type="EMBL" id="CP021425">
    <property type="protein sequence ID" value="ARU55544.1"/>
    <property type="molecule type" value="Genomic_DNA"/>
</dbReference>
<evidence type="ECO:0000256" key="5">
    <source>
        <dbReference type="SAM" id="Phobius"/>
    </source>
</evidence>
<reference evidence="7 8" key="1">
    <citation type="submission" date="2017-05" db="EMBL/GenBank/DDBJ databases">
        <title>Genomic insights into alkan degradation activity of Oleiphilus messinensis.</title>
        <authorList>
            <person name="Kozyavkin S.A."/>
            <person name="Slesarev A.I."/>
            <person name="Golyshin P.N."/>
            <person name="Korzhenkov A."/>
            <person name="Golyshina O.N."/>
            <person name="Toshchakov S.V."/>
        </authorList>
    </citation>
    <scope>NUCLEOTIDE SEQUENCE [LARGE SCALE GENOMIC DNA]</scope>
    <source>
        <strain evidence="7 8">ME102</strain>
    </source>
</reference>
<dbReference type="GO" id="GO:0008381">
    <property type="term" value="F:mechanosensitive monoatomic ion channel activity"/>
    <property type="evidence" value="ECO:0007669"/>
    <property type="project" value="UniProtKB-ARBA"/>
</dbReference>
<dbReference type="InterPro" id="IPR006685">
    <property type="entry name" value="MscS_channel_2nd"/>
</dbReference>
<dbReference type="InterPro" id="IPR010920">
    <property type="entry name" value="LSM_dom_sf"/>
</dbReference>
<dbReference type="PANTHER" id="PTHR30566">
    <property type="entry name" value="YNAI-RELATED MECHANOSENSITIVE ION CHANNEL"/>
    <property type="match status" value="1"/>
</dbReference>
<keyword evidence="3 5" id="KW-1133">Transmembrane helix</keyword>
<feature type="transmembrane region" description="Helical" evidence="5">
    <location>
        <begin position="52"/>
        <end position="67"/>
    </location>
</feature>
<dbReference type="Pfam" id="PF00924">
    <property type="entry name" value="MS_channel_2nd"/>
    <property type="match status" value="1"/>
</dbReference>
<name>A0A1Y0I7X8_9GAMM</name>
<feature type="transmembrane region" description="Helical" evidence="5">
    <location>
        <begin position="73"/>
        <end position="92"/>
    </location>
</feature>
<evidence type="ECO:0000256" key="1">
    <source>
        <dbReference type="ARBA" id="ARBA00004370"/>
    </source>
</evidence>
<dbReference type="InterPro" id="IPR023408">
    <property type="entry name" value="MscS_beta-dom_sf"/>
</dbReference>
<keyword evidence="2 5" id="KW-0812">Transmembrane</keyword>
<protein>
    <submittedName>
        <fullName evidence="7">Mechanosensitive ion channel MscS</fullName>
    </submittedName>
</protein>
<dbReference type="GO" id="GO:0016020">
    <property type="term" value="C:membrane"/>
    <property type="evidence" value="ECO:0007669"/>
    <property type="project" value="UniProtKB-SubCell"/>
</dbReference>
<sequence length="278" mass="31852">MIYELISENKLISSLALILICYLVRMGLIAALRRTSQDEDDNSKRWINSVKNFSSLIIAVGLIIIWLSELRHFALSIAAFVVALVIALREFIQCIMGSFYQATTRAFSVGDWVRIGPFYGEVARSDWLSTTLLEVDIEKGTYDYTGKTLTIPNHLLVTHTVQNLNFMRRYVLHSFAIVRDAENINLFEARQFILAKVEEYCAPFQEVAKRYAHIIEKRMGLHLSTLKPSVRITTSDIGKNVFTVALFCPTQEAVNIEQMIYADFMSYWYKHANEASKD</sequence>
<keyword evidence="8" id="KW-1185">Reference proteome</keyword>
<organism evidence="7 8">
    <name type="scientific">Oleiphilus messinensis</name>
    <dbReference type="NCBI Taxonomy" id="141451"/>
    <lineage>
        <taxon>Bacteria</taxon>
        <taxon>Pseudomonadati</taxon>
        <taxon>Pseudomonadota</taxon>
        <taxon>Gammaproteobacteria</taxon>
        <taxon>Oceanospirillales</taxon>
        <taxon>Oleiphilaceae</taxon>
        <taxon>Oleiphilus</taxon>
    </lineage>
</organism>
<comment type="subcellular location">
    <subcellularLocation>
        <location evidence="1">Membrane</location>
    </subcellularLocation>
</comment>
<dbReference type="OrthoDB" id="9775421at2"/>
<dbReference type="RefSeq" id="WP_087460637.1">
    <property type="nucleotide sequence ID" value="NZ_CP021425.1"/>
</dbReference>
<dbReference type="Gene3D" id="2.30.30.60">
    <property type="match status" value="1"/>
</dbReference>
<evidence type="ECO:0000259" key="6">
    <source>
        <dbReference type="Pfam" id="PF00924"/>
    </source>
</evidence>
<accession>A0A1Y0I7X8</accession>
<dbReference type="AlphaFoldDB" id="A0A1Y0I7X8"/>
<feature type="transmembrane region" description="Helical" evidence="5">
    <location>
        <begin position="12"/>
        <end position="32"/>
    </location>
</feature>
<dbReference type="SUPFAM" id="SSF50182">
    <property type="entry name" value="Sm-like ribonucleoproteins"/>
    <property type="match status" value="1"/>
</dbReference>